<dbReference type="PANTHER" id="PTHR42648:SF11">
    <property type="entry name" value="TRANSPOSON TY4-P GAG-POL POLYPROTEIN"/>
    <property type="match status" value="1"/>
</dbReference>
<evidence type="ECO:0000256" key="4">
    <source>
        <dbReference type="ARBA" id="ARBA00022723"/>
    </source>
</evidence>
<dbReference type="PROSITE" id="PS50994">
    <property type="entry name" value="INTEGRASE"/>
    <property type="match status" value="1"/>
</dbReference>
<dbReference type="GO" id="GO:0004519">
    <property type="term" value="F:endonuclease activity"/>
    <property type="evidence" value="ECO:0007669"/>
    <property type="project" value="UniProtKB-KW"/>
</dbReference>
<sequence length="525" mass="58360">MVDNLKCLRAQINTQDKDLVIHGKILIMFLQMSMDSSFDTTIEILNTLKEAHTLEKVQDALESKEFGLASSAIKDEIANAAGNYDGWGQRGSNKRKGKAKVEHDDGKLAKLKATGGCYTCRGKHYKTECSVWRQTTKGRACMASTEGKEALSKEKENAVKALKDSESESSDYPRTNTARFITKLHPANTSVEIADGSAVRSKGKCNIKIAYISQNGKQRSTIVKRVHYISQAKGSLPSVGELEDSGAQVVVDSPGKTVTIMRDGKELLYGQRKHQVWLVYQGINHRSCSAIQIESTLRKEFDNTKDNVQGTSDTADSAAKETISGTCKPGPVAPTPVQGDVTAKPQGKPIPKVPTKLLHARLGHIGSHVQGKLNRMEKEFRRVFRERMALTTRKLGKVHMDLWGPVDASLKGMQYMLTITDQATGRVWVYFTKDKKRIAEIIQAWMQNAKNGETERQYRSLRFDKGREFLNQTMKSYYNGRGIRIEATAGYHLKGDSIAERNKILPLPPSDYPLLPATSLSLLLL</sequence>
<dbReference type="InterPro" id="IPR012337">
    <property type="entry name" value="RNaseH-like_sf"/>
</dbReference>
<keyword evidence="2" id="KW-0548">Nucleotidyltransferase</keyword>
<name>A0A1L7XTH3_9HELO</name>
<evidence type="ECO:0000256" key="9">
    <source>
        <dbReference type="ARBA" id="ARBA00022908"/>
    </source>
</evidence>
<evidence type="ECO:0000256" key="2">
    <source>
        <dbReference type="ARBA" id="ARBA00022695"/>
    </source>
</evidence>
<evidence type="ECO:0000256" key="14">
    <source>
        <dbReference type="ARBA" id="ARBA00048173"/>
    </source>
</evidence>
<dbReference type="GO" id="GO:0016787">
    <property type="term" value="F:hydrolase activity"/>
    <property type="evidence" value="ECO:0007669"/>
    <property type="project" value="UniProtKB-KW"/>
</dbReference>
<keyword evidence="7" id="KW-0460">Magnesium</keyword>
<evidence type="ECO:0000259" key="17">
    <source>
        <dbReference type="PROSITE" id="PS50994"/>
    </source>
</evidence>
<keyword evidence="10" id="KW-0695">RNA-directed DNA polymerase</keyword>
<keyword evidence="13" id="KW-0233">DNA recombination</keyword>
<feature type="domain" description="Integrase catalytic" evidence="17">
    <location>
        <begin position="390"/>
        <end position="501"/>
    </location>
</feature>
<keyword evidence="4" id="KW-0479">Metal-binding</keyword>
<dbReference type="InterPro" id="IPR036397">
    <property type="entry name" value="RNaseH_sf"/>
</dbReference>
<keyword evidence="11" id="KW-0239">DNA-directed DNA polymerase</keyword>
<dbReference type="GO" id="GO:0003677">
    <property type="term" value="F:DNA binding"/>
    <property type="evidence" value="ECO:0007669"/>
    <property type="project" value="UniProtKB-KW"/>
</dbReference>
<dbReference type="GO" id="GO:0003887">
    <property type="term" value="F:DNA-directed DNA polymerase activity"/>
    <property type="evidence" value="ECO:0007669"/>
    <property type="project" value="UniProtKB-KW"/>
</dbReference>
<keyword evidence="3" id="KW-0540">Nuclease</keyword>
<keyword evidence="6" id="KW-0378">Hydrolase</keyword>
<keyword evidence="8" id="KW-0694">RNA-binding</keyword>
<reference evidence="18 19" key="1">
    <citation type="submission" date="2016-03" db="EMBL/GenBank/DDBJ databases">
        <authorList>
            <person name="Ploux O."/>
        </authorList>
    </citation>
    <scope>NUCLEOTIDE SEQUENCE [LARGE SCALE GENOMIC DNA]</scope>
    <source>
        <strain evidence="18 19">UAMH 11012</strain>
    </source>
</reference>
<evidence type="ECO:0000313" key="18">
    <source>
        <dbReference type="EMBL" id="CZR68295.1"/>
    </source>
</evidence>
<dbReference type="EMBL" id="FJOG01000053">
    <property type="protein sequence ID" value="CZR68295.1"/>
    <property type="molecule type" value="Genomic_DNA"/>
</dbReference>
<keyword evidence="1" id="KW-0815">Transposition</keyword>
<organism evidence="18 19">
    <name type="scientific">Phialocephala subalpina</name>
    <dbReference type="NCBI Taxonomy" id="576137"/>
    <lineage>
        <taxon>Eukaryota</taxon>
        <taxon>Fungi</taxon>
        <taxon>Dikarya</taxon>
        <taxon>Ascomycota</taxon>
        <taxon>Pezizomycotina</taxon>
        <taxon>Leotiomycetes</taxon>
        <taxon>Helotiales</taxon>
        <taxon>Mollisiaceae</taxon>
        <taxon>Phialocephala</taxon>
        <taxon>Phialocephala fortinii species complex</taxon>
    </lineage>
</organism>
<protein>
    <recommendedName>
        <fullName evidence="17">Integrase catalytic domain-containing protein</fullName>
    </recommendedName>
</protein>
<evidence type="ECO:0000313" key="19">
    <source>
        <dbReference type="Proteomes" id="UP000184330"/>
    </source>
</evidence>
<dbReference type="OrthoDB" id="4095857at2759"/>
<dbReference type="Proteomes" id="UP000184330">
    <property type="component" value="Unassembled WGS sequence"/>
</dbReference>
<dbReference type="InterPro" id="IPR001584">
    <property type="entry name" value="Integrase_cat-core"/>
</dbReference>
<keyword evidence="19" id="KW-1185">Reference proteome</keyword>
<dbReference type="GO" id="GO:0003723">
    <property type="term" value="F:RNA binding"/>
    <property type="evidence" value="ECO:0007669"/>
    <property type="project" value="UniProtKB-KW"/>
</dbReference>
<gene>
    <name evidence="18" type="ORF">PAC_18194</name>
</gene>
<evidence type="ECO:0000256" key="5">
    <source>
        <dbReference type="ARBA" id="ARBA00022759"/>
    </source>
</evidence>
<dbReference type="GO" id="GO:0046872">
    <property type="term" value="F:metal ion binding"/>
    <property type="evidence" value="ECO:0007669"/>
    <property type="project" value="UniProtKB-KW"/>
</dbReference>
<dbReference type="SUPFAM" id="SSF53098">
    <property type="entry name" value="Ribonuclease H-like"/>
    <property type="match status" value="1"/>
</dbReference>
<dbReference type="GO" id="GO:0015074">
    <property type="term" value="P:DNA integration"/>
    <property type="evidence" value="ECO:0007669"/>
    <property type="project" value="UniProtKB-KW"/>
</dbReference>
<dbReference type="GO" id="GO:0032196">
    <property type="term" value="P:transposition"/>
    <property type="evidence" value="ECO:0007669"/>
    <property type="project" value="UniProtKB-KW"/>
</dbReference>
<accession>A0A1L7XTH3</accession>
<evidence type="ECO:0000256" key="6">
    <source>
        <dbReference type="ARBA" id="ARBA00022801"/>
    </source>
</evidence>
<feature type="region of interest" description="Disordered" evidence="16">
    <location>
        <begin position="304"/>
        <end position="349"/>
    </location>
</feature>
<evidence type="ECO:0000256" key="8">
    <source>
        <dbReference type="ARBA" id="ARBA00022884"/>
    </source>
</evidence>
<comment type="catalytic activity">
    <reaction evidence="15">
        <text>DNA(n) + a 2'-deoxyribonucleoside 5'-triphosphate = DNA(n+1) + diphosphate</text>
        <dbReference type="Rhea" id="RHEA:22508"/>
        <dbReference type="Rhea" id="RHEA-COMP:17339"/>
        <dbReference type="Rhea" id="RHEA-COMP:17340"/>
        <dbReference type="ChEBI" id="CHEBI:33019"/>
        <dbReference type="ChEBI" id="CHEBI:61560"/>
        <dbReference type="ChEBI" id="CHEBI:173112"/>
        <dbReference type="EC" id="2.7.7.7"/>
    </reaction>
</comment>
<keyword evidence="9" id="KW-0229">DNA integration</keyword>
<evidence type="ECO:0000256" key="15">
    <source>
        <dbReference type="ARBA" id="ARBA00049244"/>
    </source>
</evidence>
<evidence type="ECO:0000256" key="1">
    <source>
        <dbReference type="ARBA" id="ARBA00022578"/>
    </source>
</evidence>
<evidence type="ECO:0000256" key="3">
    <source>
        <dbReference type="ARBA" id="ARBA00022722"/>
    </source>
</evidence>
<dbReference type="PANTHER" id="PTHR42648">
    <property type="entry name" value="TRANSPOSASE, PUTATIVE-RELATED"/>
    <property type="match status" value="1"/>
</dbReference>
<keyword evidence="12" id="KW-0238">DNA-binding</keyword>
<evidence type="ECO:0000256" key="16">
    <source>
        <dbReference type="SAM" id="MobiDB-lite"/>
    </source>
</evidence>
<dbReference type="AlphaFoldDB" id="A0A1L7XTH3"/>
<dbReference type="GO" id="GO:0006310">
    <property type="term" value="P:DNA recombination"/>
    <property type="evidence" value="ECO:0007669"/>
    <property type="project" value="UniProtKB-KW"/>
</dbReference>
<evidence type="ECO:0000256" key="11">
    <source>
        <dbReference type="ARBA" id="ARBA00022932"/>
    </source>
</evidence>
<dbReference type="Gene3D" id="3.30.420.10">
    <property type="entry name" value="Ribonuclease H-like superfamily/Ribonuclease H"/>
    <property type="match status" value="1"/>
</dbReference>
<evidence type="ECO:0000256" key="13">
    <source>
        <dbReference type="ARBA" id="ARBA00023172"/>
    </source>
</evidence>
<feature type="compositionally biased region" description="Polar residues" evidence="16">
    <location>
        <begin position="306"/>
        <end position="315"/>
    </location>
</feature>
<evidence type="ECO:0000256" key="10">
    <source>
        <dbReference type="ARBA" id="ARBA00022918"/>
    </source>
</evidence>
<evidence type="ECO:0000256" key="12">
    <source>
        <dbReference type="ARBA" id="ARBA00023125"/>
    </source>
</evidence>
<dbReference type="InterPro" id="IPR039537">
    <property type="entry name" value="Retrotran_Ty1/copia-like"/>
</dbReference>
<proteinExistence type="predicted"/>
<dbReference type="GO" id="GO:0005634">
    <property type="term" value="C:nucleus"/>
    <property type="evidence" value="ECO:0007669"/>
    <property type="project" value="UniProtKB-ARBA"/>
</dbReference>
<comment type="catalytic activity">
    <reaction evidence="14">
        <text>DNA(n) + a 2'-deoxyribonucleoside 5'-triphosphate = DNA(n+1) + diphosphate</text>
        <dbReference type="Rhea" id="RHEA:22508"/>
        <dbReference type="Rhea" id="RHEA-COMP:17339"/>
        <dbReference type="Rhea" id="RHEA-COMP:17340"/>
        <dbReference type="ChEBI" id="CHEBI:33019"/>
        <dbReference type="ChEBI" id="CHEBI:61560"/>
        <dbReference type="ChEBI" id="CHEBI:173112"/>
        <dbReference type="EC" id="2.7.7.49"/>
    </reaction>
</comment>
<keyword evidence="11" id="KW-0808">Transferase</keyword>
<dbReference type="STRING" id="576137.A0A1L7XTH3"/>
<evidence type="ECO:0000256" key="7">
    <source>
        <dbReference type="ARBA" id="ARBA00022842"/>
    </source>
</evidence>
<keyword evidence="5" id="KW-0255">Endonuclease</keyword>
<dbReference type="GO" id="GO:0003964">
    <property type="term" value="F:RNA-directed DNA polymerase activity"/>
    <property type="evidence" value="ECO:0007669"/>
    <property type="project" value="UniProtKB-KW"/>
</dbReference>